<keyword evidence="2" id="KW-1185">Reference proteome</keyword>
<dbReference type="Proteomes" id="UP000277580">
    <property type="component" value="Unassembled WGS sequence"/>
</dbReference>
<dbReference type="InParanoid" id="A0A3N4L6M8"/>
<name>A0A3N4L6M8_9PEZI</name>
<reference evidence="1 2" key="1">
    <citation type="journal article" date="2018" name="Nat. Ecol. Evol.">
        <title>Pezizomycetes genomes reveal the molecular basis of ectomycorrhizal truffle lifestyle.</title>
        <authorList>
            <person name="Murat C."/>
            <person name="Payen T."/>
            <person name="Noel B."/>
            <person name="Kuo A."/>
            <person name="Morin E."/>
            <person name="Chen J."/>
            <person name="Kohler A."/>
            <person name="Krizsan K."/>
            <person name="Balestrini R."/>
            <person name="Da Silva C."/>
            <person name="Montanini B."/>
            <person name="Hainaut M."/>
            <person name="Levati E."/>
            <person name="Barry K.W."/>
            <person name="Belfiori B."/>
            <person name="Cichocki N."/>
            <person name="Clum A."/>
            <person name="Dockter R.B."/>
            <person name="Fauchery L."/>
            <person name="Guy J."/>
            <person name="Iotti M."/>
            <person name="Le Tacon F."/>
            <person name="Lindquist E.A."/>
            <person name="Lipzen A."/>
            <person name="Malagnac F."/>
            <person name="Mello A."/>
            <person name="Molinier V."/>
            <person name="Miyauchi S."/>
            <person name="Poulain J."/>
            <person name="Riccioni C."/>
            <person name="Rubini A."/>
            <person name="Sitrit Y."/>
            <person name="Splivallo R."/>
            <person name="Traeger S."/>
            <person name="Wang M."/>
            <person name="Zifcakova L."/>
            <person name="Wipf D."/>
            <person name="Zambonelli A."/>
            <person name="Paolocci F."/>
            <person name="Nowrousian M."/>
            <person name="Ottonello S."/>
            <person name="Baldrian P."/>
            <person name="Spatafora J.W."/>
            <person name="Henrissat B."/>
            <person name="Nagy L.G."/>
            <person name="Aury J.M."/>
            <person name="Wincker P."/>
            <person name="Grigoriev I.V."/>
            <person name="Bonfante P."/>
            <person name="Martin F.M."/>
        </authorList>
    </citation>
    <scope>NUCLEOTIDE SEQUENCE [LARGE SCALE GENOMIC DNA]</scope>
    <source>
        <strain evidence="1 2">CCBAS932</strain>
    </source>
</reference>
<evidence type="ECO:0000313" key="1">
    <source>
        <dbReference type="EMBL" id="RPB17438.1"/>
    </source>
</evidence>
<sequence length="134" mass="14810">MESKEENPRLPVCCLFLLGSLNSFPSPAGREPLAKPLSLHRPPTHTLNCDTRPPFIKRTTHATHRGRLCGVCGEVHTASSENKTHSLYIPKKLINNLVGERRASAIPVLSELTNKWISQRMSACCTEVGVGIRE</sequence>
<accession>A0A3N4L6M8</accession>
<proteinExistence type="predicted"/>
<dbReference type="EMBL" id="ML119106">
    <property type="protein sequence ID" value="RPB17438.1"/>
    <property type="molecule type" value="Genomic_DNA"/>
</dbReference>
<protein>
    <submittedName>
        <fullName evidence="1">Uncharacterized protein</fullName>
    </submittedName>
</protein>
<gene>
    <name evidence="1" type="ORF">P167DRAFT_129611</name>
</gene>
<evidence type="ECO:0000313" key="2">
    <source>
        <dbReference type="Proteomes" id="UP000277580"/>
    </source>
</evidence>
<dbReference type="AlphaFoldDB" id="A0A3N4L6M8"/>
<organism evidence="1 2">
    <name type="scientific">Morchella conica CCBAS932</name>
    <dbReference type="NCBI Taxonomy" id="1392247"/>
    <lineage>
        <taxon>Eukaryota</taxon>
        <taxon>Fungi</taxon>
        <taxon>Dikarya</taxon>
        <taxon>Ascomycota</taxon>
        <taxon>Pezizomycotina</taxon>
        <taxon>Pezizomycetes</taxon>
        <taxon>Pezizales</taxon>
        <taxon>Morchellaceae</taxon>
        <taxon>Morchella</taxon>
    </lineage>
</organism>